<dbReference type="InterPro" id="IPR010721">
    <property type="entry name" value="UstE-like"/>
</dbReference>
<feature type="transmembrane region" description="Helical" evidence="1">
    <location>
        <begin position="383"/>
        <end position="404"/>
    </location>
</feature>
<keyword evidence="1" id="KW-0472">Membrane</keyword>
<reference evidence="3" key="1">
    <citation type="submission" date="2016-10" db="EMBL/GenBank/DDBJ databases">
        <authorList>
            <person name="Jeantristanb JTB J.-T."/>
            <person name="Ricardo R."/>
        </authorList>
    </citation>
    <scope>NUCLEOTIDE SEQUENCE [LARGE SCALE GENOMIC DNA]</scope>
</reference>
<dbReference type="GO" id="GO:0016020">
    <property type="term" value="C:membrane"/>
    <property type="evidence" value="ECO:0007669"/>
    <property type="project" value="TreeGrafter"/>
</dbReference>
<organism evidence="2 3">
    <name type="scientific">Microbotryum saponariae</name>
    <dbReference type="NCBI Taxonomy" id="289078"/>
    <lineage>
        <taxon>Eukaryota</taxon>
        <taxon>Fungi</taxon>
        <taxon>Dikarya</taxon>
        <taxon>Basidiomycota</taxon>
        <taxon>Pucciniomycotina</taxon>
        <taxon>Microbotryomycetes</taxon>
        <taxon>Microbotryales</taxon>
        <taxon>Microbotryaceae</taxon>
        <taxon>Microbotryum</taxon>
    </lineage>
</organism>
<protein>
    <submittedName>
        <fullName evidence="2">BZ3500_MvSof-1268-A1-R1_Chr2-2g04919 protein</fullName>
    </submittedName>
</protein>
<gene>
    <name evidence="2" type="ORF">BZ3500_MVSOF-1268-A1-R1_CHR2-2G04919</name>
</gene>
<feature type="transmembrane region" description="Helical" evidence="1">
    <location>
        <begin position="186"/>
        <end position="208"/>
    </location>
</feature>
<keyword evidence="3" id="KW-1185">Reference proteome</keyword>
<dbReference type="Gene3D" id="1.20.120.1630">
    <property type="match status" value="1"/>
</dbReference>
<feature type="transmembrane region" description="Helical" evidence="1">
    <location>
        <begin position="304"/>
        <end position="326"/>
    </location>
</feature>
<evidence type="ECO:0000313" key="3">
    <source>
        <dbReference type="Proteomes" id="UP000249723"/>
    </source>
</evidence>
<evidence type="ECO:0000256" key="1">
    <source>
        <dbReference type="SAM" id="Phobius"/>
    </source>
</evidence>
<keyword evidence="1" id="KW-0812">Transmembrane</keyword>
<dbReference type="Proteomes" id="UP000249723">
    <property type="component" value="Unassembled WGS sequence"/>
</dbReference>
<feature type="transmembrane region" description="Helical" evidence="1">
    <location>
        <begin position="228"/>
        <end position="247"/>
    </location>
</feature>
<accession>A0A2X0L7F9</accession>
<dbReference type="Pfam" id="PF06966">
    <property type="entry name" value="DUF1295"/>
    <property type="match status" value="1"/>
</dbReference>
<proteinExistence type="predicted"/>
<evidence type="ECO:0000313" key="2">
    <source>
        <dbReference type="EMBL" id="SCZ87453.1"/>
    </source>
</evidence>
<dbReference type="OrthoDB" id="201504at2759"/>
<keyword evidence="1" id="KW-1133">Transmembrane helix</keyword>
<dbReference type="PANTHER" id="PTHR32251:SF23">
    <property type="entry name" value="3-OXO-5-ALPHA-STEROID 4-DEHYDROGENASE (DUF1295)"/>
    <property type="match status" value="1"/>
</dbReference>
<sequence length="464" mass="51987">MWSSTLASPFHASYALTPSLTSFASAVPRTLSPSVLKAWYLSSSTDPMHPALWFCTATSLIVWILGEVTDLPSQFNPVSIAGTPVKASGPTCPIFTVNLKFRGCSGQGNVSQVDRLWTFLPVIYSAHFTLWPYFTGAAGGVISDRMLLVLILQLVWSARLTTNTYRRGFFNPKSEDYRWEVVRAKIPNWAFKILNLTFIAFMQNWLLLAAELPQYLLLTLHLSGNKTPALGLVDYALSAVFVAILAIEMLADNEQQRYQALKARAKGKDVSQRTQKEAAAIERGFVTGGLWSYSRHPNFACEQATWYVLYAFTILPFVSASSYSSILASSNLTELKNYGSKLASHIPYFKDHLLSHVEKLRVTNVLDEARRRYKTVYGLEGIYWNYAIWSPLLMSLLFFNSTLLTEAISAEKYPLYKQYQRRVSMFWPPLTTLKGLGLIALGKKSKVEKDVFGIGSSGGKVKKL</sequence>
<name>A0A2X0L7F9_9BASI</name>
<dbReference type="PANTHER" id="PTHR32251">
    <property type="entry name" value="3-OXO-5-ALPHA-STEROID 4-DEHYDROGENASE"/>
    <property type="match status" value="1"/>
</dbReference>
<dbReference type="EMBL" id="FMWP01000010">
    <property type="protein sequence ID" value="SCZ87453.1"/>
    <property type="molecule type" value="Genomic_DNA"/>
</dbReference>
<dbReference type="AlphaFoldDB" id="A0A2X0L7F9"/>